<reference evidence="2" key="1">
    <citation type="submission" date="2019-07" db="EMBL/GenBank/DDBJ databases">
        <title>Complete Genome Sequences of Vibrion rotiferianus strain AM7.</title>
        <authorList>
            <person name="Miyazaki K."/>
            <person name="Wiseschart A."/>
            <person name="Pootanakit K."/>
            <person name="Ishimori K."/>
            <person name="Kitahara K."/>
        </authorList>
    </citation>
    <scope>NUCLEOTIDE SEQUENCE [LARGE SCALE GENOMIC DNA]</scope>
    <source>
        <strain evidence="2">AM7</strain>
    </source>
</reference>
<organism evidence="1 2">
    <name type="scientific">Vibrio rotiferianus</name>
    <dbReference type="NCBI Taxonomy" id="190895"/>
    <lineage>
        <taxon>Bacteria</taxon>
        <taxon>Pseudomonadati</taxon>
        <taxon>Pseudomonadota</taxon>
        <taxon>Gammaproteobacteria</taxon>
        <taxon>Vibrionales</taxon>
        <taxon>Vibrionaceae</taxon>
        <taxon>Vibrio</taxon>
    </lineage>
</organism>
<dbReference type="InterPro" id="IPR019226">
    <property type="entry name" value="DUF2158"/>
</dbReference>
<accession>A0A510IAA2</accession>
<dbReference type="EMBL" id="AP019799">
    <property type="protein sequence ID" value="BBL90609.1"/>
    <property type="molecule type" value="Genomic_DNA"/>
</dbReference>
<evidence type="ECO:0000313" key="2">
    <source>
        <dbReference type="Proteomes" id="UP000315115"/>
    </source>
</evidence>
<dbReference type="Pfam" id="PF09926">
    <property type="entry name" value="DUF2158"/>
    <property type="match status" value="1"/>
</dbReference>
<dbReference type="Proteomes" id="UP000315115">
    <property type="component" value="Chromosome 2"/>
</dbReference>
<dbReference type="RefSeq" id="WP_143693448.1">
    <property type="nucleotide sequence ID" value="NZ_AP019799.1"/>
</dbReference>
<evidence type="ECO:0000313" key="1">
    <source>
        <dbReference type="EMBL" id="BBL90609.1"/>
    </source>
</evidence>
<protein>
    <recommendedName>
        <fullName evidence="3">DUF2158 domain-containing protein</fullName>
    </recommendedName>
</protein>
<gene>
    <name evidence="1" type="ORF">VroAM7_32620</name>
</gene>
<proteinExistence type="predicted"/>
<dbReference type="AlphaFoldDB" id="A0A510IAA2"/>
<sequence>MFNVGDCVQLKSGGPVMTVSDTDGSTVRCQWFDMNQEVKTLNFRAETLEKYEA</sequence>
<name>A0A510IAA2_9VIBR</name>
<evidence type="ECO:0008006" key="3">
    <source>
        <dbReference type="Google" id="ProtNLM"/>
    </source>
</evidence>